<feature type="domain" description="N-acetyltransferase" evidence="4">
    <location>
        <begin position="5"/>
        <end position="159"/>
    </location>
</feature>
<dbReference type="Pfam" id="PF13673">
    <property type="entry name" value="Acetyltransf_10"/>
    <property type="match status" value="1"/>
</dbReference>
<evidence type="ECO:0000256" key="2">
    <source>
        <dbReference type="ARBA" id="ARBA00023315"/>
    </source>
</evidence>
<dbReference type="HOGENOM" id="CLU_087351_4_0_7"/>
<organism evidence="6 8">
    <name type="scientific">Stigmatella aurantiaca (strain DW4/3-1)</name>
    <dbReference type="NCBI Taxonomy" id="378806"/>
    <lineage>
        <taxon>Bacteria</taxon>
        <taxon>Pseudomonadati</taxon>
        <taxon>Myxococcota</taxon>
        <taxon>Myxococcia</taxon>
        <taxon>Myxococcales</taxon>
        <taxon>Cystobacterineae</taxon>
        <taxon>Archangiaceae</taxon>
        <taxon>Stigmatella</taxon>
    </lineage>
</organism>
<protein>
    <submittedName>
        <fullName evidence="5 6">acetyltransferase, GNAT family</fullName>
    </submittedName>
</protein>
<dbReference type="InterPro" id="IPR016181">
    <property type="entry name" value="Acyl_CoA_acyltransferase"/>
</dbReference>
<evidence type="ECO:0000313" key="6">
    <source>
        <dbReference type="EMBL" id="EAU69541.1"/>
    </source>
</evidence>
<evidence type="ECO:0000313" key="5">
    <source>
        <dbReference type="EMBL" id="ADO70101.1"/>
    </source>
</evidence>
<dbReference type="Proteomes" id="UP000001351">
    <property type="component" value="Chromosome"/>
</dbReference>
<dbReference type="SUPFAM" id="SSF55729">
    <property type="entry name" value="Acyl-CoA N-acyltransferases (Nat)"/>
    <property type="match status" value="1"/>
</dbReference>
<dbReference type="KEGG" id="sur:STAUR_2297"/>
<dbReference type="eggNOG" id="COG0454">
    <property type="taxonomic scope" value="Bacteria"/>
</dbReference>
<evidence type="ECO:0000313" key="7">
    <source>
        <dbReference type="Proteomes" id="UP000001351"/>
    </source>
</evidence>
<evidence type="ECO:0000256" key="3">
    <source>
        <dbReference type="SAM" id="MobiDB-lite"/>
    </source>
</evidence>
<accession>Q09CU2</accession>
<reference evidence="5 7" key="2">
    <citation type="journal article" date="2011" name="Mol. Biol. Evol.">
        <title>Comparative genomic analysis of fruiting body formation in Myxococcales.</title>
        <authorList>
            <person name="Huntley S."/>
            <person name="Hamann N."/>
            <person name="Wegener-Feldbrugge S."/>
            <person name="Treuner-Lange A."/>
            <person name="Kube M."/>
            <person name="Reinhardt R."/>
            <person name="Klages S."/>
            <person name="Muller R."/>
            <person name="Ronning C.M."/>
            <person name="Nierman W.C."/>
            <person name="Sogaard-Andersen L."/>
        </authorList>
    </citation>
    <scope>NUCLEOTIDE SEQUENCE [LARGE SCALE GENOMIC DNA]</scope>
    <source>
        <strain evidence="5 7">DW4/3-1</strain>
    </source>
</reference>
<dbReference type="InterPro" id="IPR000182">
    <property type="entry name" value="GNAT_dom"/>
</dbReference>
<reference evidence="6 8" key="1">
    <citation type="submission" date="2006-04" db="EMBL/GenBank/DDBJ databases">
        <authorList>
            <person name="Nierman W.C."/>
        </authorList>
    </citation>
    <scope>NUCLEOTIDE SEQUENCE [LARGE SCALE GENOMIC DNA]</scope>
    <source>
        <strain evidence="6 8">DW4/3-1</strain>
    </source>
</reference>
<dbReference type="PANTHER" id="PTHR43877:SF2">
    <property type="entry name" value="AMINOALKYLPHOSPHONATE N-ACETYLTRANSFERASE-RELATED"/>
    <property type="match status" value="1"/>
</dbReference>
<name>Q09CU2_STIAD</name>
<dbReference type="Proteomes" id="UP000032702">
    <property type="component" value="Unassembled WGS sequence"/>
</dbReference>
<keyword evidence="1 6" id="KW-0808">Transferase</keyword>
<gene>
    <name evidence="5" type="ordered locus">STAUR_2297</name>
    <name evidence="6" type="ORF">STIAU_2033</name>
</gene>
<dbReference type="AlphaFoldDB" id="Q09CU2"/>
<evidence type="ECO:0000313" key="8">
    <source>
        <dbReference type="Proteomes" id="UP000032702"/>
    </source>
</evidence>
<dbReference type="EMBL" id="CP002271">
    <property type="protein sequence ID" value="ADO70101.1"/>
    <property type="molecule type" value="Genomic_DNA"/>
</dbReference>
<dbReference type="GO" id="GO:0016747">
    <property type="term" value="F:acyltransferase activity, transferring groups other than amino-acyl groups"/>
    <property type="evidence" value="ECO:0007669"/>
    <property type="project" value="InterPro"/>
</dbReference>
<dbReference type="EMBL" id="AAMD01000005">
    <property type="protein sequence ID" value="EAU69541.1"/>
    <property type="molecule type" value="Genomic_DNA"/>
</dbReference>
<evidence type="ECO:0000256" key="1">
    <source>
        <dbReference type="ARBA" id="ARBA00022679"/>
    </source>
</evidence>
<dbReference type="PANTHER" id="PTHR43877">
    <property type="entry name" value="AMINOALKYLPHOSPHONATE N-ACETYLTRANSFERASE-RELATED-RELATED"/>
    <property type="match status" value="1"/>
</dbReference>
<proteinExistence type="predicted"/>
<dbReference type="CDD" id="cd04301">
    <property type="entry name" value="NAT_SF"/>
    <property type="match status" value="1"/>
</dbReference>
<dbReference type="OrthoDB" id="5381096at2"/>
<dbReference type="RefSeq" id="WP_002610379.1">
    <property type="nucleotide sequence ID" value="NC_014623.1"/>
</dbReference>
<feature type="region of interest" description="Disordered" evidence="3">
    <location>
        <begin position="157"/>
        <end position="180"/>
    </location>
</feature>
<dbReference type="InterPro" id="IPR050832">
    <property type="entry name" value="Bact_Acetyltransf"/>
</dbReference>
<keyword evidence="2" id="KW-0012">Acyltransferase</keyword>
<dbReference type="PROSITE" id="PS51186">
    <property type="entry name" value="GNAT"/>
    <property type="match status" value="1"/>
</dbReference>
<evidence type="ECO:0000259" key="4">
    <source>
        <dbReference type="PROSITE" id="PS51186"/>
    </source>
</evidence>
<dbReference type="PATRIC" id="fig|378806.16.peg.8912"/>
<dbReference type="STRING" id="378806.STAUR_2297"/>
<sequence length="180" mass="19697">MAPRLSLRTASAGDRLALWRLHTRSISSLCRDVYSDHEVKTWVGLLRPEAYLPPDPPRTVLVAEQDDQLVGFGQLDLVRGELEALYVSPEAVGLGVGSALLSALEALAWHANVRAMSLDASLNAEPFYRARGYMSLHAARRILTSEVYLPCTRMQKRRPSALRPATGDGPGQGLTPLPEP</sequence>
<dbReference type="Gene3D" id="3.40.630.30">
    <property type="match status" value="1"/>
</dbReference>
<keyword evidence="7" id="KW-1185">Reference proteome</keyword>